<evidence type="ECO:0000313" key="1">
    <source>
        <dbReference type="EMBL" id="EQA69766.1"/>
    </source>
</evidence>
<protein>
    <recommendedName>
        <fullName evidence="3">FlaG protein</fullName>
    </recommendedName>
</protein>
<organism evidence="1 2">
    <name type="scientific">Leptospira noguchii serovar Panama str. CZ214</name>
    <dbReference type="NCBI Taxonomy" id="1001595"/>
    <lineage>
        <taxon>Bacteria</taxon>
        <taxon>Pseudomonadati</taxon>
        <taxon>Spirochaetota</taxon>
        <taxon>Spirochaetia</taxon>
        <taxon>Leptospirales</taxon>
        <taxon>Leptospiraceae</taxon>
        <taxon>Leptospira</taxon>
    </lineage>
</organism>
<evidence type="ECO:0008006" key="3">
    <source>
        <dbReference type="Google" id="ProtNLM"/>
    </source>
</evidence>
<dbReference type="GeneID" id="23204005"/>
<accession>T0GQV7</accession>
<dbReference type="RefSeq" id="WP_017214962.1">
    <property type="nucleotide sequence ID" value="NZ_AKWY02000034.1"/>
</dbReference>
<reference evidence="1 2" key="1">
    <citation type="submission" date="2013-05" db="EMBL/GenBank/DDBJ databases">
        <authorList>
            <person name="Harkins D.M."/>
            <person name="Durkin A.S."/>
            <person name="Brinkac L.M."/>
            <person name="Haft D.H."/>
            <person name="Selengut J.D."/>
            <person name="Sanka R."/>
            <person name="DePew J."/>
            <person name="Purushe J."/>
            <person name="Hartskeerl R.A."/>
            <person name="Ahmed A."/>
            <person name="van der Linden H."/>
            <person name="Goris M.G.A."/>
            <person name="Vinetz J.M."/>
            <person name="Sutton G.G."/>
            <person name="Nierman W.C."/>
            <person name="Fouts D.E."/>
        </authorList>
    </citation>
    <scope>NUCLEOTIDE SEQUENCE [LARGE SCALE GENOMIC DNA]</scope>
    <source>
        <strain evidence="1 2">CZ214</strain>
    </source>
</reference>
<dbReference type="EMBL" id="AKWY02000034">
    <property type="protein sequence ID" value="EQA69766.1"/>
    <property type="molecule type" value="Genomic_DNA"/>
</dbReference>
<dbReference type="AlphaFoldDB" id="T0GQV7"/>
<gene>
    <name evidence="1" type="ORF">LEP1GSC059_2317</name>
</gene>
<proteinExistence type="predicted"/>
<comment type="caution">
    <text evidence="1">The sequence shown here is derived from an EMBL/GenBank/DDBJ whole genome shotgun (WGS) entry which is preliminary data.</text>
</comment>
<evidence type="ECO:0000313" key="2">
    <source>
        <dbReference type="Proteomes" id="UP000015442"/>
    </source>
</evidence>
<dbReference type="Proteomes" id="UP000015442">
    <property type="component" value="Unassembled WGS sequence"/>
</dbReference>
<name>T0GQV7_9LEPT</name>
<sequence length="59" mass="6641">MIEAQTVKVTREEGNDGVKYNIVIPNDEANIHLILEEDKFISLVKGIGALEKEMELKDV</sequence>